<comment type="catalytic activity">
    <reaction evidence="2">
        <text>2 GTP = 3',3'-c-di-GMP + 2 diphosphate</text>
        <dbReference type="Rhea" id="RHEA:24898"/>
        <dbReference type="ChEBI" id="CHEBI:33019"/>
        <dbReference type="ChEBI" id="CHEBI:37565"/>
        <dbReference type="ChEBI" id="CHEBI:58805"/>
        <dbReference type="EC" id="2.7.7.65"/>
    </reaction>
</comment>
<keyword evidence="3" id="KW-0812">Transmembrane</keyword>
<sequence>MFTSFIRPKNLSQKLMRVIFSIYLGVSALVTGGQFLTEYLKTQDSIQGELEQLEQTVRDSVATSLWQYNQKQLDALVVGLLKMPIIVGVDIFDNNAKVLVSRRSYEEGAAPLSLFDTESELSWLLNNTKIALGTLKLYSSSQVVLDRVLFGFALIAITAIVKLTVLFLLFIWALDRFLAKPLKELMSQVDEVQLGEKGRERIKLSVVEENEISKLQEHMNKMLCAMENAQNKLLQDEQSKRMWLEEAVAKRTEELQVLNDKLRDLAAYDSLTRALNRGSFIETARQMLVQARSDKSAASFILMDLDRFKAINDTYGHFAGDQVLIHFTQAVQRLLRESDLFGRLGGEEFAVFLPDTGIDEAVRLADRLRQSIGEAKLEVDAQTITYTVSLGVSSSRHGDASIEELFKQADVKLYGAKEKGRDRVEM</sequence>
<dbReference type="Gene3D" id="3.30.70.270">
    <property type="match status" value="1"/>
</dbReference>
<accession>A0A367WHN7</accession>
<dbReference type="EC" id="2.7.7.65" evidence="1"/>
<dbReference type="PANTHER" id="PTHR45138:SF9">
    <property type="entry name" value="DIGUANYLATE CYCLASE DGCM-RELATED"/>
    <property type="match status" value="1"/>
</dbReference>
<reference evidence="5 6" key="1">
    <citation type="submission" date="2014-07" db="EMBL/GenBank/DDBJ databases">
        <title>Draft genome sequence of Thalassospira profundimaris PR54-5.</title>
        <authorList>
            <person name="Lai Q."/>
            <person name="Shao Z."/>
        </authorList>
    </citation>
    <scope>NUCLEOTIDE SEQUENCE [LARGE SCALE GENOMIC DNA]</scope>
    <source>
        <strain evidence="5 6">PR54-5</strain>
    </source>
</reference>
<dbReference type="GO" id="GO:0043709">
    <property type="term" value="P:cell adhesion involved in single-species biofilm formation"/>
    <property type="evidence" value="ECO:0007669"/>
    <property type="project" value="TreeGrafter"/>
</dbReference>
<dbReference type="Gene3D" id="6.10.340.10">
    <property type="match status" value="1"/>
</dbReference>
<evidence type="ECO:0000313" key="5">
    <source>
        <dbReference type="EMBL" id="RCK40927.1"/>
    </source>
</evidence>
<evidence type="ECO:0000256" key="3">
    <source>
        <dbReference type="SAM" id="Phobius"/>
    </source>
</evidence>
<dbReference type="CDD" id="cd01949">
    <property type="entry name" value="GGDEF"/>
    <property type="match status" value="1"/>
</dbReference>
<protein>
    <recommendedName>
        <fullName evidence="1">diguanylate cyclase</fullName>
        <ecNumber evidence="1">2.7.7.65</ecNumber>
    </recommendedName>
</protein>
<dbReference type="InterPro" id="IPR050469">
    <property type="entry name" value="Diguanylate_Cyclase"/>
</dbReference>
<dbReference type="Proteomes" id="UP000252255">
    <property type="component" value="Unassembled WGS sequence"/>
</dbReference>
<dbReference type="FunFam" id="3.30.70.270:FF:000001">
    <property type="entry name" value="Diguanylate cyclase domain protein"/>
    <property type="match status" value="1"/>
</dbReference>
<dbReference type="InterPro" id="IPR043128">
    <property type="entry name" value="Rev_trsase/Diguanyl_cyclase"/>
</dbReference>
<keyword evidence="3" id="KW-1133">Transmembrane helix</keyword>
<dbReference type="SUPFAM" id="SSF55073">
    <property type="entry name" value="Nucleotide cyclase"/>
    <property type="match status" value="1"/>
</dbReference>
<evidence type="ECO:0000256" key="1">
    <source>
        <dbReference type="ARBA" id="ARBA00012528"/>
    </source>
</evidence>
<proteinExistence type="predicted"/>
<name>A0A367WHN7_9PROT</name>
<dbReference type="EMBL" id="JPWI01000029">
    <property type="protein sequence ID" value="RCK40927.1"/>
    <property type="molecule type" value="Genomic_DNA"/>
</dbReference>
<dbReference type="GO" id="GO:0052621">
    <property type="term" value="F:diguanylate cyclase activity"/>
    <property type="evidence" value="ECO:0007669"/>
    <property type="project" value="UniProtKB-EC"/>
</dbReference>
<dbReference type="NCBIfam" id="TIGR00254">
    <property type="entry name" value="GGDEF"/>
    <property type="match status" value="1"/>
</dbReference>
<organism evidence="5 6">
    <name type="scientific">Thalassospira profundimaris</name>
    <dbReference type="NCBI Taxonomy" id="502049"/>
    <lineage>
        <taxon>Bacteria</taxon>
        <taxon>Pseudomonadati</taxon>
        <taxon>Pseudomonadota</taxon>
        <taxon>Alphaproteobacteria</taxon>
        <taxon>Rhodospirillales</taxon>
        <taxon>Thalassospiraceae</taxon>
        <taxon>Thalassospira</taxon>
    </lineage>
</organism>
<dbReference type="GO" id="GO:1902201">
    <property type="term" value="P:negative regulation of bacterial-type flagellum-dependent cell motility"/>
    <property type="evidence" value="ECO:0007669"/>
    <property type="project" value="TreeGrafter"/>
</dbReference>
<evidence type="ECO:0000313" key="6">
    <source>
        <dbReference type="Proteomes" id="UP000252255"/>
    </source>
</evidence>
<dbReference type="InterPro" id="IPR000160">
    <property type="entry name" value="GGDEF_dom"/>
</dbReference>
<evidence type="ECO:0000259" key="4">
    <source>
        <dbReference type="PROSITE" id="PS50887"/>
    </source>
</evidence>
<dbReference type="PROSITE" id="PS50887">
    <property type="entry name" value="GGDEF"/>
    <property type="match status" value="1"/>
</dbReference>
<dbReference type="SMART" id="SM00267">
    <property type="entry name" value="GGDEF"/>
    <property type="match status" value="1"/>
</dbReference>
<feature type="domain" description="GGDEF" evidence="4">
    <location>
        <begin position="296"/>
        <end position="426"/>
    </location>
</feature>
<gene>
    <name evidence="5" type="ORF">TH30_22505</name>
</gene>
<evidence type="ECO:0000256" key="2">
    <source>
        <dbReference type="ARBA" id="ARBA00034247"/>
    </source>
</evidence>
<keyword evidence="3" id="KW-0472">Membrane</keyword>
<dbReference type="GO" id="GO:0005886">
    <property type="term" value="C:plasma membrane"/>
    <property type="evidence" value="ECO:0007669"/>
    <property type="project" value="TreeGrafter"/>
</dbReference>
<feature type="transmembrane region" description="Helical" evidence="3">
    <location>
        <begin position="15"/>
        <end position="36"/>
    </location>
</feature>
<dbReference type="Pfam" id="PF00990">
    <property type="entry name" value="GGDEF"/>
    <property type="match status" value="1"/>
</dbReference>
<dbReference type="OrthoDB" id="9812260at2"/>
<dbReference type="InterPro" id="IPR029787">
    <property type="entry name" value="Nucleotide_cyclase"/>
</dbReference>
<dbReference type="AlphaFoldDB" id="A0A367WHN7"/>
<dbReference type="PANTHER" id="PTHR45138">
    <property type="entry name" value="REGULATORY COMPONENTS OF SENSORY TRANSDUCTION SYSTEM"/>
    <property type="match status" value="1"/>
</dbReference>
<comment type="caution">
    <text evidence="5">The sequence shown here is derived from an EMBL/GenBank/DDBJ whole genome shotgun (WGS) entry which is preliminary data.</text>
</comment>
<feature type="transmembrane region" description="Helical" evidence="3">
    <location>
        <begin position="148"/>
        <end position="174"/>
    </location>
</feature>